<keyword evidence="3" id="KW-1185">Reference proteome</keyword>
<gene>
    <name evidence="2" type="ORF">INT44_000487</name>
</gene>
<protein>
    <recommendedName>
        <fullName evidence="4">HCP-like protein</fullName>
    </recommendedName>
</protein>
<evidence type="ECO:0000313" key="2">
    <source>
        <dbReference type="EMBL" id="KAG2176008.1"/>
    </source>
</evidence>
<proteinExistence type="inferred from homology"/>
<dbReference type="PANTHER" id="PTHR11102">
    <property type="entry name" value="SEL-1-LIKE PROTEIN"/>
    <property type="match status" value="1"/>
</dbReference>
<evidence type="ECO:0000256" key="1">
    <source>
        <dbReference type="ARBA" id="ARBA00038101"/>
    </source>
</evidence>
<dbReference type="SMART" id="SM00671">
    <property type="entry name" value="SEL1"/>
    <property type="match status" value="6"/>
</dbReference>
<name>A0A8H7PLD4_9FUNG</name>
<sequence>MTSIATRQFRHHIGRCVTRSVVHKRPQLRQYAGTSPVKSRKGSPQGIGGVFEPFLKPMNGSNVETVNEPSPEQIKTLRVEDILPKDEQLKMIVTGGGITMPIEKQKAVVQTILEAIQQDQLPSITFSSLLDLSGSKASELTALGNVVLRTSNKAGPVALCLYECAMNAGDDSGAFSYANMLYRGHGGTVKDVERGIQILTDLARKGHPYAQMNLAAIVMRTKKDGGKTAVQLYELAGRGGLDIAWTELGRMHRAGLGVEQDHSKAVEYFRKGAQTGNTQCNFMLGVYASTPQADGAADQAAAFKYFQKAAIKGMPEAQYNVGLRYFTGNGIEQNFVNAAEFYQMAAAQGFPLAQSNLARMYYEGRGVKPNVEKAEELWQTLADRGGPIGKDAEKCLQDLATSQGNRKKDSGKCAIM</sequence>
<dbReference type="Pfam" id="PF08238">
    <property type="entry name" value="Sel1"/>
    <property type="match status" value="6"/>
</dbReference>
<dbReference type="SUPFAM" id="SSF81901">
    <property type="entry name" value="HCP-like"/>
    <property type="match status" value="2"/>
</dbReference>
<comment type="similarity">
    <text evidence="1">Belongs to the sel-1 family.</text>
</comment>
<dbReference type="EMBL" id="JAEPRA010000014">
    <property type="protein sequence ID" value="KAG2176008.1"/>
    <property type="molecule type" value="Genomic_DNA"/>
</dbReference>
<dbReference type="PANTHER" id="PTHR11102:SF160">
    <property type="entry name" value="ERAD-ASSOCIATED E3 UBIQUITIN-PROTEIN LIGASE COMPONENT HRD3"/>
    <property type="match status" value="1"/>
</dbReference>
<dbReference type="InterPro" id="IPR050767">
    <property type="entry name" value="Sel1_AlgK"/>
</dbReference>
<evidence type="ECO:0008006" key="4">
    <source>
        <dbReference type="Google" id="ProtNLM"/>
    </source>
</evidence>
<evidence type="ECO:0000313" key="3">
    <source>
        <dbReference type="Proteomes" id="UP000612746"/>
    </source>
</evidence>
<dbReference type="AlphaFoldDB" id="A0A8H7PLD4"/>
<dbReference type="OrthoDB" id="2425131at2759"/>
<comment type="caution">
    <text evidence="2">The sequence shown here is derived from an EMBL/GenBank/DDBJ whole genome shotgun (WGS) entry which is preliminary data.</text>
</comment>
<accession>A0A8H7PLD4</accession>
<organism evidence="2 3">
    <name type="scientific">Umbelopsis vinacea</name>
    <dbReference type="NCBI Taxonomy" id="44442"/>
    <lineage>
        <taxon>Eukaryota</taxon>
        <taxon>Fungi</taxon>
        <taxon>Fungi incertae sedis</taxon>
        <taxon>Mucoromycota</taxon>
        <taxon>Mucoromycotina</taxon>
        <taxon>Umbelopsidomycetes</taxon>
        <taxon>Umbelopsidales</taxon>
        <taxon>Umbelopsidaceae</taxon>
        <taxon>Umbelopsis</taxon>
    </lineage>
</organism>
<dbReference type="InterPro" id="IPR011990">
    <property type="entry name" value="TPR-like_helical_dom_sf"/>
</dbReference>
<dbReference type="Proteomes" id="UP000612746">
    <property type="component" value="Unassembled WGS sequence"/>
</dbReference>
<dbReference type="InterPro" id="IPR006597">
    <property type="entry name" value="Sel1-like"/>
</dbReference>
<reference evidence="2" key="1">
    <citation type="submission" date="2020-12" db="EMBL/GenBank/DDBJ databases">
        <title>Metabolic potential, ecology and presence of endohyphal bacteria is reflected in genomic diversity of Mucoromycotina.</title>
        <authorList>
            <person name="Muszewska A."/>
            <person name="Okrasinska A."/>
            <person name="Steczkiewicz K."/>
            <person name="Drgas O."/>
            <person name="Orlowska M."/>
            <person name="Perlinska-Lenart U."/>
            <person name="Aleksandrzak-Piekarczyk T."/>
            <person name="Szatraj K."/>
            <person name="Zielenkiewicz U."/>
            <person name="Pilsyk S."/>
            <person name="Malc E."/>
            <person name="Mieczkowski P."/>
            <person name="Kruszewska J.S."/>
            <person name="Biernat P."/>
            <person name="Pawlowska J."/>
        </authorList>
    </citation>
    <scope>NUCLEOTIDE SEQUENCE</scope>
    <source>
        <strain evidence="2">WA0000051536</strain>
    </source>
</reference>
<dbReference type="Gene3D" id="1.25.40.10">
    <property type="entry name" value="Tetratricopeptide repeat domain"/>
    <property type="match status" value="2"/>
</dbReference>